<dbReference type="PANTHER" id="PTHR22576">
    <property type="entry name" value="MUCOSA ASSOCIATED LYMPHOID TISSUE LYMPHOMA TRANSLOCATION PROTEIN 1/PARACASPASE"/>
    <property type="match status" value="1"/>
</dbReference>
<dbReference type="Pfam" id="PF00656">
    <property type="entry name" value="Peptidase_C14"/>
    <property type="match status" value="1"/>
</dbReference>
<dbReference type="InterPro" id="IPR011600">
    <property type="entry name" value="Pept_C14_caspase"/>
</dbReference>
<name>A0ABS3JL20_9BACT</name>
<protein>
    <submittedName>
        <fullName evidence="2">Caspase family protein</fullName>
    </submittedName>
</protein>
<reference evidence="2 3" key="1">
    <citation type="submission" date="2021-03" db="EMBL/GenBank/DDBJ databases">
        <title>Fibrella sp. HMF5405 genome sequencing and assembly.</title>
        <authorList>
            <person name="Kang H."/>
            <person name="Kim H."/>
            <person name="Bae S."/>
            <person name="Joh K."/>
        </authorList>
    </citation>
    <scope>NUCLEOTIDE SEQUENCE [LARGE SCALE GENOMIC DNA]</scope>
    <source>
        <strain evidence="2 3">HMF5405</strain>
    </source>
</reference>
<comment type="caution">
    <text evidence="2">The sequence shown here is derived from an EMBL/GenBank/DDBJ whole genome shotgun (WGS) entry which is preliminary data.</text>
</comment>
<dbReference type="InterPro" id="IPR029030">
    <property type="entry name" value="Caspase-like_dom_sf"/>
</dbReference>
<gene>
    <name evidence="2" type="ORF">J2I46_16145</name>
</gene>
<evidence type="ECO:0000259" key="1">
    <source>
        <dbReference type="Pfam" id="PF00656"/>
    </source>
</evidence>
<dbReference type="InterPro" id="IPR052039">
    <property type="entry name" value="Caspase-related_regulators"/>
</dbReference>
<dbReference type="EMBL" id="JAFMYW010000004">
    <property type="protein sequence ID" value="MBO0950128.1"/>
    <property type="molecule type" value="Genomic_DNA"/>
</dbReference>
<accession>A0ABS3JL20</accession>
<dbReference type="PANTHER" id="PTHR22576:SF37">
    <property type="entry name" value="MUCOSA-ASSOCIATED LYMPHOID TISSUE LYMPHOMA TRANSLOCATION PROTEIN 1"/>
    <property type="match status" value="1"/>
</dbReference>
<evidence type="ECO:0000313" key="2">
    <source>
        <dbReference type="EMBL" id="MBO0950128.1"/>
    </source>
</evidence>
<dbReference type="SUPFAM" id="SSF52129">
    <property type="entry name" value="Caspase-like"/>
    <property type="match status" value="1"/>
</dbReference>
<dbReference type="RefSeq" id="WP_207330066.1">
    <property type="nucleotide sequence ID" value="NZ_JAFMYW010000004.1"/>
</dbReference>
<feature type="domain" description="Peptidase C14 caspase" evidence="1">
    <location>
        <begin position="132"/>
        <end position="271"/>
    </location>
</feature>
<dbReference type="Gene3D" id="3.40.50.1460">
    <property type="match status" value="1"/>
</dbReference>
<dbReference type="Proteomes" id="UP000664628">
    <property type="component" value="Unassembled WGS sequence"/>
</dbReference>
<evidence type="ECO:0000313" key="3">
    <source>
        <dbReference type="Proteomes" id="UP000664628"/>
    </source>
</evidence>
<keyword evidence="3" id="KW-1185">Reference proteome</keyword>
<organism evidence="2 3">
    <name type="scientific">Fibrella forsythiae</name>
    <dbReference type="NCBI Taxonomy" id="2817061"/>
    <lineage>
        <taxon>Bacteria</taxon>
        <taxon>Pseudomonadati</taxon>
        <taxon>Bacteroidota</taxon>
        <taxon>Cytophagia</taxon>
        <taxon>Cytophagales</taxon>
        <taxon>Spirosomataceae</taxon>
        <taxon>Fibrella</taxon>
    </lineage>
</organism>
<proteinExistence type="predicted"/>
<sequence>MTLTPNATQPGLWINPDWTPGTPGTFALLIGVSTYDHLTGGAGKKTENSYGLGQLAVSAWTAYALFNWLRTSYQYGPAPLAHCWLLMAPTADEATKIAQAVTSGNGPDVLAHNLLPSFANQEIAISFWNDAMSRLPKGAAAASRSLFFFSGHGLEIHLREQILLPADYLGLPNTHNRALNVRKLADAMTKLAVCDQFFFVDACRNTHPDLAVLNVQGTGFLTISSTELVNSACNSAILYATATGMPAHQHNSPGNGYSLFGQALLDGLQSKEGFVPECMPAPCSVQLAPLQRFIGQRYNQLLTASGWNTKQYIKLGSEPLDLYSVVTQVTSPTVPAPTLPSVRELELINFTKRLDISLERGNTYSGPSYRINREQYTHYADTTNPLTNEPMPMAPPSYHEVGNEADSGYPISLPESGASLHRILGRESVTAFWSESRLYSLDTKRWLKNKELPLSLVEQTTYSAVSTGYRLTFQLNLPGNRYWLQLSDGETTYGIPLPPMTMFQAGNVPSYRLDFTVTADGHVPDLQANLAHGSGGSLSRIADLWEKYQTVDVSSAADMVDMDFLHGALQQKMASPFAALVGATVLLQARRYDLAEGDWLRNLANWFPELPDGLVVRNQWLAQTSASDSRDEQIANVLLLHGRGIPYTGEAFSLAVLQLDRLLESDVPDARQQRALKRVHGQLREALRYFRPGGLLAVYAGKPGSFTPATLGYV</sequence>